<dbReference type="InterPro" id="IPR045249">
    <property type="entry name" value="HARBI1-like"/>
</dbReference>
<reference evidence="10" key="1">
    <citation type="submission" date="2018-11" db="EMBL/GenBank/DDBJ databases">
        <authorList>
            <consortium name="Pathogen Informatics"/>
        </authorList>
    </citation>
    <scope>NUCLEOTIDE SEQUENCE [LARGE SCALE GENOMIC DNA]</scope>
</reference>
<gene>
    <name evidence="10" type="ORF">HPBE_LOCUS2316</name>
</gene>
<evidence type="ECO:0000313" key="10">
    <source>
        <dbReference type="EMBL" id="VDO24460.1"/>
    </source>
</evidence>
<accession>A0A3P7TQ25</accession>
<proteinExistence type="inferred from homology"/>
<evidence type="ECO:0000256" key="1">
    <source>
        <dbReference type="ARBA" id="ARBA00001968"/>
    </source>
</evidence>
<dbReference type="GO" id="GO:0046872">
    <property type="term" value="F:metal ion binding"/>
    <property type="evidence" value="ECO:0007669"/>
    <property type="project" value="UniProtKB-KW"/>
</dbReference>
<dbReference type="EMBL" id="UZAH01003363">
    <property type="protein sequence ID" value="VDO24460.1"/>
    <property type="molecule type" value="Genomic_DNA"/>
</dbReference>
<name>A0A3P7TQ25_HELPZ</name>
<dbReference type="PANTHER" id="PTHR22930:SF269">
    <property type="entry name" value="NUCLEASE HARBI1-LIKE PROTEIN"/>
    <property type="match status" value="1"/>
</dbReference>
<dbReference type="GO" id="GO:0016787">
    <property type="term" value="F:hydrolase activity"/>
    <property type="evidence" value="ECO:0007669"/>
    <property type="project" value="UniProtKB-KW"/>
</dbReference>
<dbReference type="PANTHER" id="PTHR22930">
    <property type="match status" value="1"/>
</dbReference>
<dbReference type="Pfam" id="PF13359">
    <property type="entry name" value="DDE_Tnp_4"/>
    <property type="match status" value="1"/>
</dbReference>
<keyword evidence="4" id="KW-0540">Nuclease</keyword>
<evidence type="ECO:0000256" key="4">
    <source>
        <dbReference type="ARBA" id="ARBA00022722"/>
    </source>
</evidence>
<dbReference type="InterPro" id="IPR027806">
    <property type="entry name" value="HARBI1_dom"/>
</dbReference>
<evidence type="ECO:0000259" key="9">
    <source>
        <dbReference type="Pfam" id="PF13359"/>
    </source>
</evidence>
<evidence type="ECO:0000256" key="8">
    <source>
        <dbReference type="SAM" id="Phobius"/>
    </source>
</evidence>
<evidence type="ECO:0000256" key="5">
    <source>
        <dbReference type="ARBA" id="ARBA00022723"/>
    </source>
</evidence>
<keyword evidence="8" id="KW-1133">Transmembrane helix</keyword>
<dbReference type="GO" id="GO:0004518">
    <property type="term" value="F:nuclease activity"/>
    <property type="evidence" value="ECO:0007669"/>
    <property type="project" value="UniProtKB-KW"/>
</dbReference>
<sequence length="264" mass="29972">MKLGRTTVQNIVYEGCRAIIEEFYDEAFPPPSRATWRESAEQFRSIRKYPRGVGSMDGRHFRCFAPRCSGSSYYNYKGFFSLVLLAVVNGAYRILALDLGGKGGESDPFLESSVGIFPAGGDLDGEGVVDYHILADGGFAQTTWMQRPFRQAEVCSDPLKARFNECFSSARRIVESVFGIICARFRIFQRPLIGTEEHCKLLIAAALMSFVITIYMYINQLFQRYASMGGEVVREPFSRARARFEAQAQRMRMVNYFARQDELI</sequence>
<comment type="subcellular location">
    <subcellularLocation>
        <location evidence="2">Nucleus</location>
    </subcellularLocation>
</comment>
<keyword evidence="5" id="KW-0479">Metal-binding</keyword>
<dbReference type="GO" id="GO:0005634">
    <property type="term" value="C:nucleus"/>
    <property type="evidence" value="ECO:0007669"/>
    <property type="project" value="UniProtKB-SubCell"/>
</dbReference>
<dbReference type="OrthoDB" id="5822470at2759"/>
<keyword evidence="7" id="KW-0539">Nucleus</keyword>
<keyword evidence="8" id="KW-0472">Membrane</keyword>
<evidence type="ECO:0000256" key="7">
    <source>
        <dbReference type="ARBA" id="ARBA00023242"/>
    </source>
</evidence>
<dbReference type="AlphaFoldDB" id="A0A3P7TQ25"/>
<evidence type="ECO:0000256" key="2">
    <source>
        <dbReference type="ARBA" id="ARBA00004123"/>
    </source>
</evidence>
<feature type="transmembrane region" description="Helical" evidence="8">
    <location>
        <begin position="201"/>
        <end position="218"/>
    </location>
</feature>
<protein>
    <recommendedName>
        <fullName evidence="9">DDE Tnp4 domain-containing protein</fullName>
    </recommendedName>
</protein>
<evidence type="ECO:0000256" key="6">
    <source>
        <dbReference type="ARBA" id="ARBA00022801"/>
    </source>
</evidence>
<comment type="similarity">
    <text evidence="3">Belongs to the HARBI1 family.</text>
</comment>
<keyword evidence="8" id="KW-0812">Transmembrane</keyword>
<comment type="cofactor">
    <cofactor evidence="1">
        <name>a divalent metal cation</name>
        <dbReference type="ChEBI" id="CHEBI:60240"/>
    </cofactor>
</comment>
<feature type="domain" description="DDE Tnp4" evidence="9">
    <location>
        <begin position="56"/>
        <end position="206"/>
    </location>
</feature>
<evidence type="ECO:0000256" key="3">
    <source>
        <dbReference type="ARBA" id="ARBA00006958"/>
    </source>
</evidence>
<organism evidence="10">
    <name type="scientific">Heligmosomoides polygyrus</name>
    <name type="common">Parasitic roundworm</name>
    <dbReference type="NCBI Taxonomy" id="6339"/>
    <lineage>
        <taxon>Eukaryota</taxon>
        <taxon>Metazoa</taxon>
        <taxon>Ecdysozoa</taxon>
        <taxon>Nematoda</taxon>
        <taxon>Chromadorea</taxon>
        <taxon>Rhabditida</taxon>
        <taxon>Rhabditina</taxon>
        <taxon>Rhabditomorpha</taxon>
        <taxon>Strongyloidea</taxon>
        <taxon>Heligmosomidae</taxon>
        <taxon>Heligmosomoides</taxon>
    </lineage>
</organism>
<keyword evidence="6" id="KW-0378">Hydrolase</keyword>